<feature type="region of interest" description="Disordered" evidence="5">
    <location>
        <begin position="167"/>
        <end position="187"/>
    </location>
</feature>
<dbReference type="PANTHER" id="PTHR46621:SF1">
    <property type="entry name" value="SNRNA-ACTIVATING PROTEIN COMPLEX SUBUNIT 4"/>
    <property type="match status" value="1"/>
</dbReference>
<feature type="domain" description="HTH myb-type" evidence="7">
    <location>
        <begin position="469"/>
        <end position="513"/>
    </location>
</feature>
<evidence type="ECO:0000256" key="3">
    <source>
        <dbReference type="ARBA" id="ARBA00023163"/>
    </source>
</evidence>
<feature type="domain" description="Myb-like" evidence="6">
    <location>
        <begin position="346"/>
        <end position="413"/>
    </location>
</feature>
<evidence type="ECO:0000259" key="6">
    <source>
        <dbReference type="PROSITE" id="PS50090"/>
    </source>
</evidence>
<dbReference type="PANTHER" id="PTHR46621">
    <property type="entry name" value="SNRNA-ACTIVATING PROTEIN COMPLEX SUBUNIT 4"/>
    <property type="match status" value="1"/>
</dbReference>
<keyword evidence="2" id="KW-0238">DNA-binding</keyword>
<keyword evidence="3" id="KW-0804">Transcription</keyword>
<dbReference type="GO" id="GO:0001006">
    <property type="term" value="F:RNA polymerase III type 3 promoter sequence-specific DNA binding"/>
    <property type="evidence" value="ECO:0007669"/>
    <property type="project" value="TreeGrafter"/>
</dbReference>
<evidence type="ECO:0000313" key="8">
    <source>
        <dbReference type="EMBL" id="KAG0150038.1"/>
    </source>
</evidence>
<evidence type="ECO:0000256" key="1">
    <source>
        <dbReference type="ARBA" id="ARBA00023015"/>
    </source>
</evidence>
<dbReference type="SMART" id="SM00717">
    <property type="entry name" value="SANT"/>
    <property type="match status" value="5"/>
</dbReference>
<feature type="domain" description="HTH myb-type" evidence="7">
    <location>
        <begin position="414"/>
        <end position="458"/>
    </location>
</feature>
<feature type="domain" description="HTH myb-type" evidence="7">
    <location>
        <begin position="514"/>
        <end position="568"/>
    </location>
</feature>
<evidence type="ECO:0000256" key="4">
    <source>
        <dbReference type="ARBA" id="ARBA00023242"/>
    </source>
</evidence>
<comment type="caution">
    <text evidence="8">The sequence shown here is derived from an EMBL/GenBank/DDBJ whole genome shotgun (WGS) entry which is preliminary data.</text>
</comment>
<feature type="region of interest" description="Disordered" evidence="5">
    <location>
        <begin position="120"/>
        <end position="149"/>
    </location>
</feature>
<keyword evidence="4" id="KW-0539">Nucleus</keyword>
<sequence length="741" mass="83772">MTHSTSTSTINESINNSITFSNHHQEINDQTSELELDSLSILSELASSVHPPAELSDETFHALLLASIPQSNDYSLESPHQLFETSNSSQNQFLDSLDEQQQQHAQDLLAALSVLQSATTTKTTTTTNSKEQIENSKQSDEIDSSDFLSSFNSQSDPFELLFRPPSLQSTSQEQQQQQQQQAEDDAARERVFESLFGLEPQLPSQPTQTFSPEDTDLLLATIDKRLAEDAELGKVDSETEIALDANVAYSDKIRKLLEEVGKALERGEELELLASHYLNILQQQALTSRQQTITNGQTDQINPSNSESIMMLFAEGSYAITLPWFKHKFGHDLPTHEDAVKRDRYNAILHQQAWQVGERRKLEEEVSTQLRSRLSRTTDSNNHNSPALDWTLISKALPDRSPIECRIQWNQKQHPNLNKSKWTPEEIDRLYEIAKRRNERDWSSIATELGTRRTAAECVKQYRIVTQERREWSESDDLLLREGVSMYGQNWQAVANHCGRSSNQCINRWSKTLRPDIKKGKWDAAEDEALKNAVAACGMVWKDVAPRVRGRTDAQCRERWCNILDPRIVVGNWTPEEDERIVSLRNVEGKTWSEISKSFNGRRTDNHCMRRYSELTKTNAKQRKLNSITTKLTNINHPSNTNTPKSSPLLPRQSILVSRSTISLPIPVPTITVPQKPPELQKRNSIPAELAQRINPDLLLATAYSPPIACSSSLGLELGKRARVDSNDADSIGKSASKKCK</sequence>
<reference evidence="8" key="1">
    <citation type="submission" date="2013-11" db="EMBL/GenBank/DDBJ databases">
        <title>Genome sequence of the fusiform rust pathogen reveals effectors for host alternation and coevolution with pine.</title>
        <authorList>
            <consortium name="DOE Joint Genome Institute"/>
            <person name="Smith K."/>
            <person name="Pendleton A."/>
            <person name="Kubisiak T."/>
            <person name="Anderson C."/>
            <person name="Salamov A."/>
            <person name="Aerts A."/>
            <person name="Riley R."/>
            <person name="Clum A."/>
            <person name="Lindquist E."/>
            <person name="Ence D."/>
            <person name="Campbell M."/>
            <person name="Kronenberg Z."/>
            <person name="Feau N."/>
            <person name="Dhillon B."/>
            <person name="Hamelin R."/>
            <person name="Burleigh J."/>
            <person name="Smith J."/>
            <person name="Yandell M."/>
            <person name="Nelson C."/>
            <person name="Grigoriev I."/>
            <person name="Davis J."/>
        </authorList>
    </citation>
    <scope>NUCLEOTIDE SEQUENCE</scope>
    <source>
        <strain evidence="8">G11</strain>
    </source>
</reference>
<dbReference type="PROSITE" id="PS51294">
    <property type="entry name" value="HTH_MYB"/>
    <property type="match status" value="4"/>
</dbReference>
<evidence type="ECO:0000259" key="7">
    <source>
        <dbReference type="PROSITE" id="PS51294"/>
    </source>
</evidence>
<feature type="domain" description="HTH myb-type" evidence="7">
    <location>
        <begin position="571"/>
        <end position="620"/>
    </location>
</feature>
<dbReference type="InterPro" id="IPR009057">
    <property type="entry name" value="Homeodomain-like_sf"/>
</dbReference>
<name>A0A9P6TGR2_9BASI</name>
<evidence type="ECO:0000256" key="2">
    <source>
        <dbReference type="ARBA" id="ARBA00023125"/>
    </source>
</evidence>
<feature type="domain" description="Myb-like" evidence="6">
    <location>
        <begin position="414"/>
        <end position="466"/>
    </location>
</feature>
<feature type="compositionally biased region" description="Basic and acidic residues" evidence="5">
    <location>
        <begin position="131"/>
        <end position="140"/>
    </location>
</feature>
<dbReference type="Gene3D" id="1.10.10.60">
    <property type="entry name" value="Homeodomain-like"/>
    <property type="match status" value="5"/>
</dbReference>
<dbReference type="CDD" id="cd00167">
    <property type="entry name" value="SANT"/>
    <property type="match status" value="5"/>
</dbReference>
<dbReference type="OrthoDB" id="2143914at2759"/>
<dbReference type="InterPro" id="IPR001005">
    <property type="entry name" value="SANT/Myb"/>
</dbReference>
<dbReference type="SUPFAM" id="SSF46689">
    <property type="entry name" value="Homeodomain-like"/>
    <property type="match status" value="3"/>
</dbReference>
<dbReference type="Proteomes" id="UP000886653">
    <property type="component" value="Unassembled WGS sequence"/>
</dbReference>
<dbReference type="InterPro" id="IPR051575">
    <property type="entry name" value="Myb-like_DNA-bd"/>
</dbReference>
<organism evidence="8 9">
    <name type="scientific">Cronartium quercuum f. sp. fusiforme G11</name>
    <dbReference type="NCBI Taxonomy" id="708437"/>
    <lineage>
        <taxon>Eukaryota</taxon>
        <taxon>Fungi</taxon>
        <taxon>Dikarya</taxon>
        <taxon>Basidiomycota</taxon>
        <taxon>Pucciniomycotina</taxon>
        <taxon>Pucciniomycetes</taxon>
        <taxon>Pucciniales</taxon>
        <taxon>Coleosporiaceae</taxon>
        <taxon>Cronartium</taxon>
    </lineage>
</organism>
<dbReference type="GO" id="GO:0042796">
    <property type="term" value="P:snRNA transcription by RNA polymerase III"/>
    <property type="evidence" value="ECO:0007669"/>
    <property type="project" value="TreeGrafter"/>
</dbReference>
<dbReference type="Pfam" id="PF13921">
    <property type="entry name" value="Myb_DNA-bind_6"/>
    <property type="match status" value="2"/>
</dbReference>
<protein>
    <submittedName>
        <fullName evidence="8">Uncharacterized protein</fullName>
    </submittedName>
</protein>
<dbReference type="AlphaFoldDB" id="A0A9P6TGR2"/>
<feature type="domain" description="Myb-like" evidence="6">
    <location>
        <begin position="514"/>
        <end position="564"/>
    </location>
</feature>
<dbReference type="InterPro" id="IPR017930">
    <property type="entry name" value="Myb_dom"/>
</dbReference>
<feature type="compositionally biased region" description="Low complexity" evidence="5">
    <location>
        <begin position="172"/>
        <end position="181"/>
    </location>
</feature>
<feature type="region of interest" description="Disordered" evidence="5">
    <location>
        <begin position="722"/>
        <end position="741"/>
    </location>
</feature>
<dbReference type="GO" id="GO:0019185">
    <property type="term" value="C:snRNA-activating protein complex"/>
    <property type="evidence" value="ECO:0007669"/>
    <property type="project" value="TreeGrafter"/>
</dbReference>
<keyword evidence="9" id="KW-1185">Reference proteome</keyword>
<dbReference type="PROSITE" id="PS50090">
    <property type="entry name" value="MYB_LIKE"/>
    <property type="match status" value="5"/>
</dbReference>
<accession>A0A9P6TGR2</accession>
<feature type="domain" description="Myb-like" evidence="6">
    <location>
        <begin position="469"/>
        <end position="513"/>
    </location>
</feature>
<evidence type="ECO:0000313" key="9">
    <source>
        <dbReference type="Proteomes" id="UP000886653"/>
    </source>
</evidence>
<keyword evidence="1" id="KW-0805">Transcription regulation</keyword>
<gene>
    <name evidence="8" type="ORF">CROQUDRAFT_130986</name>
</gene>
<dbReference type="GO" id="GO:0000978">
    <property type="term" value="F:RNA polymerase II cis-regulatory region sequence-specific DNA binding"/>
    <property type="evidence" value="ECO:0007669"/>
    <property type="project" value="TreeGrafter"/>
</dbReference>
<feature type="domain" description="Myb-like" evidence="6">
    <location>
        <begin position="565"/>
        <end position="616"/>
    </location>
</feature>
<proteinExistence type="predicted"/>
<evidence type="ECO:0000256" key="5">
    <source>
        <dbReference type="SAM" id="MobiDB-lite"/>
    </source>
</evidence>
<dbReference type="Pfam" id="PF00249">
    <property type="entry name" value="Myb_DNA-binding"/>
    <property type="match status" value="1"/>
</dbReference>
<dbReference type="EMBL" id="MU167223">
    <property type="protein sequence ID" value="KAG0150038.1"/>
    <property type="molecule type" value="Genomic_DNA"/>
</dbReference>
<dbReference type="GO" id="GO:0042795">
    <property type="term" value="P:snRNA transcription by RNA polymerase II"/>
    <property type="evidence" value="ECO:0007669"/>
    <property type="project" value="TreeGrafter"/>
</dbReference>